<feature type="transmembrane region" description="Helical" evidence="7">
    <location>
        <begin position="355"/>
        <end position="375"/>
    </location>
</feature>
<dbReference type="RefSeq" id="WP_377961945.1">
    <property type="nucleotide sequence ID" value="NZ_JBHZOL010000023.1"/>
</dbReference>
<feature type="transmembrane region" description="Helical" evidence="7">
    <location>
        <begin position="207"/>
        <end position="225"/>
    </location>
</feature>
<feature type="transmembrane region" description="Helical" evidence="7">
    <location>
        <begin position="114"/>
        <end position="131"/>
    </location>
</feature>
<comment type="subcellular location">
    <subcellularLocation>
        <location evidence="1">Cell membrane</location>
        <topology evidence="1">Multi-pass membrane protein</topology>
    </subcellularLocation>
</comment>
<dbReference type="PANTHER" id="PTHR30250">
    <property type="entry name" value="PST FAMILY PREDICTED COLANIC ACID TRANSPORTER"/>
    <property type="match status" value="1"/>
</dbReference>
<dbReference type="EMBL" id="JBHZOL010000023">
    <property type="protein sequence ID" value="MFE4105420.1"/>
    <property type="molecule type" value="Genomic_DNA"/>
</dbReference>
<evidence type="ECO:0000256" key="1">
    <source>
        <dbReference type="ARBA" id="ARBA00004651"/>
    </source>
</evidence>
<comment type="caution">
    <text evidence="8">The sequence shown here is derived from an EMBL/GenBank/DDBJ whole genome shotgun (WGS) entry which is preliminary data.</text>
</comment>
<evidence type="ECO:0000256" key="7">
    <source>
        <dbReference type="SAM" id="Phobius"/>
    </source>
</evidence>
<dbReference type="InterPro" id="IPR050833">
    <property type="entry name" value="Poly_Biosynth_Transport"/>
</dbReference>
<sequence>MSLSQKAISGAVWSALQNWGSQLGSLLIFLVLARLLTPEDFGLVALANVFLAFVQIFTDQGFPQALIQRQELEPDHIDTAFWTTLGFSSLLLLAGLLLAPVAANAFDRPLLTPILRWFSLLLLVGSLADVQQALLERQFAFRFVALRALLGLAIGGIVGIALAVGGAGVWSLVAQQLTTEAIGVVVLWRSSSWRPRWRFSRRHFQQLFRFGSNIFAFNFLGFINGRADDLLIGYFLGPTALGYYSVAYRILTMMTQVLIDTSNRVALPTFSRLQLDLDRLRSAFYKVTRLTSLLAFPSFLGIAVLAPKIIPIFFGPQWLASVPVLQILALAGIFRSVSRFKSAVLLAVGQPFWRVWIGLLAASLNLIGFAIAVRWGIIAVAWAYLIRACIMFPLVQALLNRIMQASVWAYLRQFMQPFSATLVMVVVLLLAERGVNALNLSVQLAILVGVGSLTYLGAIRLLAPALFQEFWGLIQAMLPKLKSKQT</sequence>
<keyword evidence="3" id="KW-1003">Cell membrane</keyword>
<evidence type="ECO:0000313" key="9">
    <source>
        <dbReference type="Proteomes" id="UP001600165"/>
    </source>
</evidence>
<reference evidence="8 9" key="1">
    <citation type="submission" date="2024-10" db="EMBL/GenBank/DDBJ databases">
        <authorList>
            <person name="Ratan Roy A."/>
            <person name="Morales Sandoval P.H."/>
            <person name="De Los Santos Villalobos S."/>
            <person name="Chakraborty S."/>
            <person name="Mukherjee J."/>
        </authorList>
    </citation>
    <scope>NUCLEOTIDE SEQUENCE [LARGE SCALE GENOMIC DNA]</scope>
    <source>
        <strain evidence="8 9">S1</strain>
    </source>
</reference>
<evidence type="ECO:0000256" key="5">
    <source>
        <dbReference type="ARBA" id="ARBA00022989"/>
    </source>
</evidence>
<protein>
    <submittedName>
        <fullName evidence="8">Lipopolysaccharide biosynthesis protein</fullName>
    </submittedName>
</protein>
<keyword evidence="6 7" id="KW-0472">Membrane</keyword>
<feature type="transmembrane region" description="Helical" evidence="7">
    <location>
        <begin position="41"/>
        <end position="58"/>
    </location>
</feature>
<feature type="transmembrane region" description="Helical" evidence="7">
    <location>
        <begin position="443"/>
        <end position="463"/>
    </location>
</feature>
<keyword evidence="4 7" id="KW-0812">Transmembrane</keyword>
<comment type="similarity">
    <text evidence="2">Belongs to the polysaccharide synthase family.</text>
</comment>
<evidence type="ECO:0000256" key="4">
    <source>
        <dbReference type="ARBA" id="ARBA00022692"/>
    </source>
</evidence>
<feature type="transmembrane region" description="Helical" evidence="7">
    <location>
        <begin position="79"/>
        <end position="102"/>
    </location>
</feature>
<evidence type="ECO:0000256" key="3">
    <source>
        <dbReference type="ARBA" id="ARBA00022475"/>
    </source>
</evidence>
<feature type="transmembrane region" description="Helical" evidence="7">
    <location>
        <begin position="12"/>
        <end position="35"/>
    </location>
</feature>
<dbReference type="PANTHER" id="PTHR30250:SF10">
    <property type="entry name" value="LIPOPOLYSACCHARIDE BIOSYNTHESIS PROTEIN WZXC"/>
    <property type="match status" value="1"/>
</dbReference>
<feature type="transmembrane region" description="Helical" evidence="7">
    <location>
        <begin position="143"/>
        <end position="163"/>
    </location>
</feature>
<dbReference type="CDD" id="cd13127">
    <property type="entry name" value="MATE_tuaB_like"/>
    <property type="match status" value="1"/>
</dbReference>
<dbReference type="Pfam" id="PF13440">
    <property type="entry name" value="Polysacc_synt_3"/>
    <property type="match status" value="1"/>
</dbReference>
<dbReference type="Proteomes" id="UP001600165">
    <property type="component" value="Unassembled WGS sequence"/>
</dbReference>
<keyword evidence="9" id="KW-1185">Reference proteome</keyword>
<evidence type="ECO:0000256" key="6">
    <source>
        <dbReference type="ARBA" id="ARBA00023136"/>
    </source>
</evidence>
<organism evidence="8 9">
    <name type="scientific">Almyronema epifaneia S1</name>
    <dbReference type="NCBI Taxonomy" id="2991925"/>
    <lineage>
        <taxon>Bacteria</taxon>
        <taxon>Bacillati</taxon>
        <taxon>Cyanobacteriota</taxon>
        <taxon>Cyanophyceae</taxon>
        <taxon>Nodosilineales</taxon>
        <taxon>Nodosilineaceae</taxon>
        <taxon>Almyronema</taxon>
        <taxon>Almyronema epifaneia</taxon>
    </lineage>
</organism>
<accession>A0ABW6ICJ8</accession>
<proteinExistence type="inferred from homology"/>
<evidence type="ECO:0000256" key="2">
    <source>
        <dbReference type="ARBA" id="ARBA00007430"/>
    </source>
</evidence>
<evidence type="ECO:0000313" key="8">
    <source>
        <dbReference type="EMBL" id="MFE4105420.1"/>
    </source>
</evidence>
<feature type="transmembrane region" description="Helical" evidence="7">
    <location>
        <begin position="414"/>
        <end position="431"/>
    </location>
</feature>
<gene>
    <name evidence="8" type="ORF">ACFVKH_03955</name>
</gene>
<feature type="transmembrane region" description="Helical" evidence="7">
    <location>
        <begin position="290"/>
        <end position="310"/>
    </location>
</feature>
<feature type="transmembrane region" description="Helical" evidence="7">
    <location>
        <begin position="381"/>
        <end position="402"/>
    </location>
</feature>
<name>A0ABW6ICJ8_9CYAN</name>
<feature type="transmembrane region" description="Helical" evidence="7">
    <location>
        <begin position="231"/>
        <end position="251"/>
    </location>
</feature>
<feature type="transmembrane region" description="Helical" evidence="7">
    <location>
        <begin position="316"/>
        <end position="334"/>
    </location>
</feature>
<keyword evidence="5 7" id="KW-1133">Transmembrane helix</keyword>